<keyword evidence="3" id="KW-1185">Reference proteome</keyword>
<dbReference type="AlphaFoldDB" id="A0A4C1VYG9"/>
<organism evidence="2 3">
    <name type="scientific">Eumeta variegata</name>
    <name type="common">Bagworm moth</name>
    <name type="synonym">Eumeta japonica</name>
    <dbReference type="NCBI Taxonomy" id="151549"/>
    <lineage>
        <taxon>Eukaryota</taxon>
        <taxon>Metazoa</taxon>
        <taxon>Ecdysozoa</taxon>
        <taxon>Arthropoda</taxon>
        <taxon>Hexapoda</taxon>
        <taxon>Insecta</taxon>
        <taxon>Pterygota</taxon>
        <taxon>Neoptera</taxon>
        <taxon>Endopterygota</taxon>
        <taxon>Lepidoptera</taxon>
        <taxon>Glossata</taxon>
        <taxon>Ditrysia</taxon>
        <taxon>Tineoidea</taxon>
        <taxon>Psychidae</taxon>
        <taxon>Oiketicinae</taxon>
        <taxon>Eumeta</taxon>
    </lineage>
</organism>
<comment type="caution">
    <text evidence="2">The sequence shown here is derived from an EMBL/GenBank/DDBJ whole genome shotgun (WGS) entry which is preliminary data.</text>
</comment>
<accession>A0A4C1VYG9</accession>
<feature type="region of interest" description="Disordered" evidence="1">
    <location>
        <begin position="23"/>
        <end position="113"/>
    </location>
</feature>
<evidence type="ECO:0000256" key="1">
    <source>
        <dbReference type="SAM" id="MobiDB-lite"/>
    </source>
</evidence>
<dbReference type="EMBL" id="BGZK01000443">
    <property type="protein sequence ID" value="GBP43843.1"/>
    <property type="molecule type" value="Genomic_DNA"/>
</dbReference>
<name>A0A4C1VYG9_EUMVA</name>
<feature type="compositionally biased region" description="Basic and acidic residues" evidence="1">
    <location>
        <begin position="47"/>
        <end position="60"/>
    </location>
</feature>
<proteinExistence type="predicted"/>
<gene>
    <name evidence="2" type="ORF">EVAR_82275_1</name>
</gene>
<evidence type="ECO:0000313" key="2">
    <source>
        <dbReference type="EMBL" id="GBP43843.1"/>
    </source>
</evidence>
<sequence length="113" mass="12553">MTSTYDLARDGYRKFDVVRDIADGRPLRAGTRRSTRDSVQKKSQICRHRERDSVQNEKSDMSASRGQCQNEKSDMSASKAGQCQKSDVSASRAGQCQNEKSDMSASRAGQCPK</sequence>
<protein>
    <submittedName>
        <fullName evidence="2">Uncharacterized protein</fullName>
    </submittedName>
</protein>
<reference evidence="2 3" key="1">
    <citation type="journal article" date="2019" name="Commun. Biol.">
        <title>The bagworm genome reveals a unique fibroin gene that provides high tensile strength.</title>
        <authorList>
            <person name="Kono N."/>
            <person name="Nakamura H."/>
            <person name="Ohtoshi R."/>
            <person name="Tomita M."/>
            <person name="Numata K."/>
            <person name="Arakawa K."/>
        </authorList>
    </citation>
    <scope>NUCLEOTIDE SEQUENCE [LARGE SCALE GENOMIC DNA]</scope>
</reference>
<dbReference type="Proteomes" id="UP000299102">
    <property type="component" value="Unassembled WGS sequence"/>
</dbReference>
<feature type="compositionally biased region" description="Polar residues" evidence="1">
    <location>
        <begin position="61"/>
        <end position="98"/>
    </location>
</feature>
<evidence type="ECO:0000313" key="3">
    <source>
        <dbReference type="Proteomes" id="UP000299102"/>
    </source>
</evidence>